<dbReference type="CDD" id="cd00519">
    <property type="entry name" value="Lipase_3"/>
    <property type="match status" value="1"/>
</dbReference>
<dbReference type="EMBL" id="CP063356">
    <property type="protein sequence ID" value="QOY35624.1"/>
    <property type="molecule type" value="Genomic_DNA"/>
</dbReference>
<dbReference type="KEGG" id="aia:AWH56_023610"/>
<dbReference type="SUPFAM" id="SSF53474">
    <property type="entry name" value="alpha/beta-Hydrolases"/>
    <property type="match status" value="1"/>
</dbReference>
<dbReference type="PANTHER" id="PTHR45856">
    <property type="entry name" value="ALPHA/BETA-HYDROLASES SUPERFAMILY PROTEIN"/>
    <property type="match status" value="1"/>
</dbReference>
<dbReference type="RefSeq" id="WP_108721389.1">
    <property type="nucleotide sequence ID" value="NZ_CP063356.2"/>
</dbReference>
<protein>
    <submittedName>
        <fullName evidence="2">Lipase family protein</fullName>
    </submittedName>
</protein>
<organism evidence="2 3">
    <name type="scientific">Anaerobacillus isosaccharinicus</name>
    <dbReference type="NCBI Taxonomy" id="1532552"/>
    <lineage>
        <taxon>Bacteria</taxon>
        <taxon>Bacillati</taxon>
        <taxon>Bacillota</taxon>
        <taxon>Bacilli</taxon>
        <taxon>Bacillales</taxon>
        <taxon>Bacillaceae</taxon>
        <taxon>Anaerobacillus</taxon>
    </lineage>
</organism>
<dbReference type="AlphaFoldDB" id="A0A7S7L705"/>
<dbReference type="Pfam" id="PF01764">
    <property type="entry name" value="Lipase_3"/>
    <property type="match status" value="1"/>
</dbReference>
<reference evidence="2 3" key="1">
    <citation type="journal article" date="2017" name="Genome Announc.">
        <title>Draft Genome Sequences of Four Alkaliphilic Bacteria Belonging to the Anaerobacillus Genus.</title>
        <authorList>
            <person name="Bassil N.M."/>
            <person name="Lloyd J.R."/>
        </authorList>
    </citation>
    <scope>NUCLEOTIDE SEQUENCE [LARGE SCALE GENOMIC DNA]</scope>
    <source>
        <strain evidence="2 3">NB2006</strain>
    </source>
</reference>
<dbReference type="Gene3D" id="3.40.50.1820">
    <property type="entry name" value="alpha/beta hydrolase"/>
    <property type="match status" value="1"/>
</dbReference>
<dbReference type="PANTHER" id="PTHR45856:SF24">
    <property type="entry name" value="FUNGAL LIPASE-LIKE DOMAIN-CONTAINING PROTEIN"/>
    <property type="match status" value="1"/>
</dbReference>
<dbReference type="OrthoDB" id="5522031at2"/>
<dbReference type="Proteomes" id="UP000180175">
    <property type="component" value="Chromosome"/>
</dbReference>
<accession>A0A7S7L705</accession>
<evidence type="ECO:0000259" key="1">
    <source>
        <dbReference type="Pfam" id="PF01764"/>
    </source>
</evidence>
<keyword evidence="3" id="KW-1185">Reference proteome</keyword>
<feature type="domain" description="Fungal lipase-type" evidence="1">
    <location>
        <begin position="66"/>
        <end position="196"/>
    </location>
</feature>
<name>A0A7S7L705_9BACI</name>
<evidence type="ECO:0000313" key="2">
    <source>
        <dbReference type="EMBL" id="QOY35624.1"/>
    </source>
</evidence>
<reference evidence="2 3" key="2">
    <citation type="journal article" date="2019" name="Int. J. Syst. Evol. Microbiol.">
        <title>Anaerobacillus isosaccharinicus sp. nov., an alkaliphilic bacterium which degrades isosaccharinic acid.</title>
        <authorList>
            <person name="Bassil N.M."/>
            <person name="Lloyd J.R."/>
        </authorList>
    </citation>
    <scope>NUCLEOTIDE SEQUENCE [LARGE SCALE GENOMIC DNA]</scope>
    <source>
        <strain evidence="2 3">NB2006</strain>
    </source>
</reference>
<dbReference type="InterPro" id="IPR002921">
    <property type="entry name" value="Fungal_lipase-type"/>
</dbReference>
<dbReference type="GO" id="GO:0006629">
    <property type="term" value="P:lipid metabolic process"/>
    <property type="evidence" value="ECO:0007669"/>
    <property type="project" value="InterPro"/>
</dbReference>
<sequence length="243" mass="28178">MNQHPYFNKGLALNLLDMCKLTYEQYLNNGHFKVPYGVKLVKSFKGIAFEKKEWFGFILETWDCVVIAFRGTDSEPDWIADAEAFQEIFPYSEECGFVHHGFLSIYKSCRDEIFKTYERIPSYKRLYITGHSLGAALATLHAFDVAVNGHFHKITMYNYGSPRVGNPEFASRYSRTVRDSIRFVNSSDIIPMLPPQKIHCPFTKKYWNYQHVPKQVKFSIQAGSIQKNHALSTYKKGIEKSEM</sequence>
<evidence type="ECO:0000313" key="3">
    <source>
        <dbReference type="Proteomes" id="UP000180175"/>
    </source>
</evidence>
<proteinExistence type="predicted"/>
<dbReference type="InterPro" id="IPR029058">
    <property type="entry name" value="AB_hydrolase_fold"/>
</dbReference>
<dbReference type="InterPro" id="IPR051218">
    <property type="entry name" value="Sec_MonoDiacylglyc_Lipase"/>
</dbReference>
<gene>
    <name evidence="2" type="ORF">AWH56_023610</name>
</gene>